<dbReference type="HAMAP" id="MF_00479">
    <property type="entry name" value="RsxG_RnfG"/>
    <property type="match status" value="1"/>
</dbReference>
<gene>
    <name evidence="6" type="primary">rnfG</name>
    <name evidence="9" type="ORF">GOM49_12500</name>
</gene>
<keyword evidence="6 7" id="KW-0812">Transmembrane</keyword>
<feature type="domain" description="FMN-binding" evidence="8">
    <location>
        <begin position="97"/>
        <end position="187"/>
    </location>
</feature>
<dbReference type="GO" id="GO:0022900">
    <property type="term" value="P:electron transport chain"/>
    <property type="evidence" value="ECO:0007669"/>
    <property type="project" value="UniProtKB-UniRule"/>
</dbReference>
<evidence type="ECO:0000313" key="10">
    <source>
        <dbReference type="Proteomes" id="UP000422764"/>
    </source>
</evidence>
<comment type="cofactor">
    <cofactor evidence="6">
        <name>FMN</name>
        <dbReference type="ChEBI" id="CHEBI:58210"/>
    </cofactor>
</comment>
<reference evidence="9 10" key="1">
    <citation type="submission" date="2019-12" db="EMBL/GenBank/DDBJ databases">
        <title>Genome sequenceing of Clostridium bovifaecis.</title>
        <authorList>
            <person name="Yao Y."/>
        </authorList>
    </citation>
    <scope>NUCLEOTIDE SEQUENCE [LARGE SCALE GENOMIC DNA]</scope>
    <source>
        <strain evidence="9 10">BXX</strain>
    </source>
</reference>
<name>A0A6I6FD77_9CLOT</name>
<dbReference type="EC" id="7.-.-.-" evidence="6"/>
<comment type="similarity">
    <text evidence="6">Belongs to the RnfG family.</text>
</comment>
<dbReference type="InterPro" id="IPR007329">
    <property type="entry name" value="FMN-bd"/>
</dbReference>
<evidence type="ECO:0000256" key="2">
    <source>
        <dbReference type="ARBA" id="ARBA00022553"/>
    </source>
</evidence>
<dbReference type="PIRSF" id="PIRSF006091">
    <property type="entry name" value="E_trnsport_RnfG"/>
    <property type="match status" value="1"/>
</dbReference>
<comment type="function">
    <text evidence="6">Part of a membrane-bound complex that couples electron transfer with translocation of ions across the membrane.</text>
</comment>
<comment type="subcellular location">
    <subcellularLocation>
        <location evidence="6">Cell membrane</location>
        <topology evidence="6">Single-pass membrane protein</topology>
    </subcellularLocation>
</comment>
<dbReference type="GO" id="GO:0005886">
    <property type="term" value="C:plasma membrane"/>
    <property type="evidence" value="ECO:0007669"/>
    <property type="project" value="UniProtKB-SubCell"/>
</dbReference>
<dbReference type="GO" id="GO:0010181">
    <property type="term" value="F:FMN binding"/>
    <property type="evidence" value="ECO:0007669"/>
    <property type="project" value="InterPro"/>
</dbReference>
<keyword evidence="6 7" id="KW-1133">Transmembrane helix</keyword>
<evidence type="ECO:0000313" key="9">
    <source>
        <dbReference type="EMBL" id="QGU95805.1"/>
    </source>
</evidence>
<evidence type="ECO:0000256" key="1">
    <source>
        <dbReference type="ARBA" id="ARBA00022448"/>
    </source>
</evidence>
<protein>
    <recommendedName>
        <fullName evidence="6">Ion-translocating oxidoreductase complex subunit G</fullName>
        <ecNumber evidence="6">7.-.-.-</ecNumber>
    </recommendedName>
    <alternativeName>
        <fullName evidence="6">Rnf electron transport complex subunit G</fullName>
    </alternativeName>
</protein>
<keyword evidence="2 6" id="KW-0597">Phosphoprotein</keyword>
<keyword evidence="3 6" id="KW-0285">Flavoprotein</keyword>
<evidence type="ECO:0000259" key="8">
    <source>
        <dbReference type="SMART" id="SM00900"/>
    </source>
</evidence>
<evidence type="ECO:0000256" key="7">
    <source>
        <dbReference type="SAM" id="Phobius"/>
    </source>
</evidence>
<dbReference type="NCBIfam" id="TIGR01947">
    <property type="entry name" value="rnfG"/>
    <property type="match status" value="1"/>
</dbReference>
<keyword evidence="6" id="KW-1278">Translocase</keyword>
<evidence type="ECO:0000256" key="4">
    <source>
        <dbReference type="ARBA" id="ARBA00022643"/>
    </source>
</evidence>
<dbReference type="Proteomes" id="UP000422764">
    <property type="component" value="Chromosome"/>
</dbReference>
<dbReference type="InterPro" id="IPR010209">
    <property type="entry name" value="Ion_transpt_RnfG/RsxG"/>
</dbReference>
<organism evidence="9 10">
    <name type="scientific">Clostridium bovifaecis</name>
    <dbReference type="NCBI Taxonomy" id="2184719"/>
    <lineage>
        <taxon>Bacteria</taxon>
        <taxon>Bacillati</taxon>
        <taxon>Bacillota</taxon>
        <taxon>Clostridia</taxon>
        <taxon>Eubacteriales</taxon>
        <taxon>Clostridiaceae</taxon>
        <taxon>Clostridium</taxon>
    </lineage>
</organism>
<dbReference type="EMBL" id="CP046522">
    <property type="protein sequence ID" value="QGU95805.1"/>
    <property type="molecule type" value="Genomic_DNA"/>
</dbReference>
<keyword evidence="4 6" id="KW-0288">FMN</keyword>
<feature type="modified residue" description="FMN phosphoryl threonine" evidence="6">
    <location>
        <position position="170"/>
    </location>
</feature>
<evidence type="ECO:0000256" key="3">
    <source>
        <dbReference type="ARBA" id="ARBA00022630"/>
    </source>
</evidence>
<keyword evidence="1 6" id="KW-0813">Transport</keyword>
<keyword evidence="6" id="KW-1003">Cell membrane</keyword>
<dbReference type="PANTHER" id="PTHR36118:SF1">
    <property type="entry name" value="ION-TRANSLOCATING OXIDOREDUCTASE COMPLEX SUBUNIT G"/>
    <property type="match status" value="1"/>
</dbReference>
<keyword evidence="6 7" id="KW-0472">Membrane</keyword>
<proteinExistence type="inferred from homology"/>
<dbReference type="Pfam" id="PF04205">
    <property type="entry name" value="FMN_bind"/>
    <property type="match status" value="1"/>
</dbReference>
<dbReference type="AlphaFoldDB" id="A0A6I6FD77"/>
<comment type="subunit">
    <text evidence="6">The complex is composed of six subunits: RnfA, RnfB, RnfC, RnfD, RnfE and RnfG.</text>
</comment>
<evidence type="ECO:0000256" key="5">
    <source>
        <dbReference type="ARBA" id="ARBA00022982"/>
    </source>
</evidence>
<dbReference type="GO" id="GO:0009055">
    <property type="term" value="F:electron transfer activity"/>
    <property type="evidence" value="ECO:0007669"/>
    <property type="project" value="InterPro"/>
</dbReference>
<dbReference type="SMART" id="SM00900">
    <property type="entry name" value="FMN_bind"/>
    <property type="match status" value="1"/>
</dbReference>
<feature type="transmembrane region" description="Helical" evidence="7">
    <location>
        <begin position="13"/>
        <end position="31"/>
    </location>
</feature>
<keyword evidence="10" id="KW-1185">Reference proteome</keyword>
<keyword evidence="5 6" id="KW-0249">Electron transport</keyword>
<dbReference type="PANTHER" id="PTHR36118">
    <property type="entry name" value="ION-TRANSLOCATING OXIDOREDUCTASE COMPLEX SUBUNIT G"/>
    <property type="match status" value="1"/>
</dbReference>
<sequence>MDNQTGNKEIFSLGLRLLIITAIAGLVLGFAHKITLEPIAKQQKMENDAAMKEVLPIAESFNLKEITLPDGSIVKEVNEGKKGSDVTGYAIKVAPKGYAGLIDMMVGISNEGKVEGIKILTHSETPGLGANAPNPEFSGQYKGKPIAQPLQVVKTAPSGDNQIQAITGATITSNAVTKGVNDAIDFYNKELKGGQK</sequence>
<accession>A0A6I6FD77</accession>
<evidence type="ECO:0000256" key="6">
    <source>
        <dbReference type="HAMAP-Rule" id="MF_00479"/>
    </source>
</evidence>